<dbReference type="PANTHER" id="PTHR42774:SF3">
    <property type="entry name" value="KETOHEXOKINASE"/>
    <property type="match status" value="1"/>
</dbReference>
<organism evidence="4 5">
    <name type="scientific">Gleimia europaea ACS-120-V-Col10b</name>
    <dbReference type="NCBI Taxonomy" id="883069"/>
    <lineage>
        <taxon>Bacteria</taxon>
        <taxon>Bacillati</taxon>
        <taxon>Actinomycetota</taxon>
        <taxon>Actinomycetes</taxon>
        <taxon>Actinomycetales</taxon>
        <taxon>Actinomycetaceae</taxon>
        <taxon>Gleimia</taxon>
    </lineage>
</organism>
<dbReference type="SUPFAM" id="SSF53613">
    <property type="entry name" value="Ribokinase-like"/>
    <property type="match status" value="1"/>
</dbReference>
<proteinExistence type="predicted"/>
<keyword evidence="2" id="KW-0418">Kinase</keyword>
<dbReference type="InterPro" id="IPR029056">
    <property type="entry name" value="Ribokinase-like"/>
</dbReference>
<dbReference type="PROSITE" id="PS00584">
    <property type="entry name" value="PFKB_KINASES_2"/>
    <property type="match status" value="1"/>
</dbReference>
<sequence length="347" mass="36196">MYGLFAGITTLDVAQLTAGTVRENQKVTSLDQILAAGGPATNAAVAFSHLTRAATRAASASDLNRGANPGGAMACVLVTAIGEGPAAHLILEDLEAQEVALVDCTDYEAEAPETTGELDLTPSVSAILVNAQTNARTVASTNTRLPLKPDIALETLEAMGQPQVVLVDGHNPDLAMAVLTNGAPADAEPFAAQEYKPEYLRILDGGSWKPWLPTLLGYIDVAIISADFLPPGCIDFNDTVAFLKGFGIERVVRTAGPDPVQWAWLGETGSVTPPTVGAIDTLAAGDTFHGAFAWGCAHGLVNRETADPSALIDFSNRIASLSTTSFGTRAWLGDLDNLDAETARILS</sequence>
<dbReference type="AlphaFoldDB" id="A0A9W5RFC5"/>
<dbReference type="InterPro" id="IPR052562">
    <property type="entry name" value="Ketohexokinase-related"/>
</dbReference>
<gene>
    <name evidence="4" type="ORF">HMPREF9238_01175</name>
</gene>
<feature type="domain" description="Carbohydrate kinase PfkB" evidence="3">
    <location>
        <begin position="31"/>
        <end position="330"/>
    </location>
</feature>
<evidence type="ECO:0000259" key="3">
    <source>
        <dbReference type="Pfam" id="PF00294"/>
    </source>
</evidence>
<evidence type="ECO:0000313" key="4">
    <source>
        <dbReference type="EMBL" id="EPD31404.1"/>
    </source>
</evidence>
<evidence type="ECO:0000256" key="2">
    <source>
        <dbReference type="ARBA" id="ARBA00022777"/>
    </source>
</evidence>
<evidence type="ECO:0000313" key="5">
    <source>
        <dbReference type="Proteomes" id="UP000014387"/>
    </source>
</evidence>
<dbReference type="OrthoDB" id="9795789at2"/>
<dbReference type="Pfam" id="PF00294">
    <property type="entry name" value="PfkB"/>
    <property type="match status" value="1"/>
</dbReference>
<dbReference type="GO" id="GO:0016301">
    <property type="term" value="F:kinase activity"/>
    <property type="evidence" value="ECO:0007669"/>
    <property type="project" value="UniProtKB-KW"/>
</dbReference>
<dbReference type="InterPro" id="IPR002173">
    <property type="entry name" value="Carboh/pur_kinase_PfkB_CS"/>
</dbReference>
<dbReference type="Gene3D" id="3.40.1190.20">
    <property type="match status" value="1"/>
</dbReference>
<name>A0A9W5RFC5_9ACTO</name>
<reference evidence="4 5" key="1">
    <citation type="submission" date="2013-05" db="EMBL/GenBank/DDBJ databases">
        <title>The Genome Sequence of Actinomyces europaeus ACS-120-V-COL10B.</title>
        <authorList>
            <consortium name="The Broad Institute Genomics Platform"/>
            <person name="Earl A."/>
            <person name="Ward D."/>
            <person name="Feldgarden M."/>
            <person name="Gevers D."/>
            <person name="Saerens B."/>
            <person name="Vaneechoutte M."/>
            <person name="Walker B."/>
            <person name="Young S."/>
            <person name="Zeng Q."/>
            <person name="Gargeya S."/>
            <person name="Fitzgerald M."/>
            <person name="Haas B."/>
            <person name="Abouelleil A."/>
            <person name="Allen A.W."/>
            <person name="Alvarado L."/>
            <person name="Arachchi H.M."/>
            <person name="Berlin A.M."/>
            <person name="Chapman S.B."/>
            <person name="Gainer-Dewar J."/>
            <person name="Goldberg J."/>
            <person name="Griggs A."/>
            <person name="Gujja S."/>
            <person name="Hansen M."/>
            <person name="Howarth C."/>
            <person name="Imamovic A."/>
            <person name="Ireland A."/>
            <person name="Larimer J."/>
            <person name="McCowan C."/>
            <person name="Murphy C."/>
            <person name="Pearson M."/>
            <person name="Poon T.W."/>
            <person name="Priest M."/>
            <person name="Roberts A."/>
            <person name="Saif S."/>
            <person name="Shea T."/>
            <person name="Sisk P."/>
            <person name="Sykes S."/>
            <person name="Wortman J."/>
            <person name="Nusbaum C."/>
            <person name="Birren B."/>
        </authorList>
    </citation>
    <scope>NUCLEOTIDE SEQUENCE [LARGE SCALE GENOMIC DNA]</scope>
    <source>
        <strain evidence="4 5">ACS-120-V-Col10b</strain>
    </source>
</reference>
<accession>A0A9W5RFC5</accession>
<dbReference type="RefSeq" id="WP_016444515.1">
    <property type="nucleotide sequence ID" value="NZ_KE150266.1"/>
</dbReference>
<keyword evidence="5" id="KW-1185">Reference proteome</keyword>
<dbReference type="Proteomes" id="UP000014387">
    <property type="component" value="Unassembled WGS sequence"/>
</dbReference>
<dbReference type="PANTHER" id="PTHR42774">
    <property type="entry name" value="PHOSPHOTRANSFERASE SYSTEM TRANSPORT PROTEIN"/>
    <property type="match status" value="1"/>
</dbReference>
<dbReference type="EMBL" id="AGWN01000001">
    <property type="protein sequence ID" value="EPD31404.1"/>
    <property type="molecule type" value="Genomic_DNA"/>
</dbReference>
<evidence type="ECO:0000256" key="1">
    <source>
        <dbReference type="ARBA" id="ARBA00022679"/>
    </source>
</evidence>
<keyword evidence="1" id="KW-0808">Transferase</keyword>
<dbReference type="InterPro" id="IPR011611">
    <property type="entry name" value="PfkB_dom"/>
</dbReference>
<comment type="caution">
    <text evidence="4">The sequence shown here is derived from an EMBL/GenBank/DDBJ whole genome shotgun (WGS) entry which is preliminary data.</text>
</comment>
<protein>
    <recommendedName>
        <fullName evidence="3">Carbohydrate kinase PfkB domain-containing protein</fullName>
    </recommendedName>
</protein>